<proteinExistence type="inferred from homology"/>
<evidence type="ECO:0000313" key="7">
    <source>
        <dbReference type="Proteomes" id="UP000245055"/>
    </source>
</evidence>
<evidence type="ECO:0000259" key="4">
    <source>
        <dbReference type="Pfam" id="PF05118"/>
    </source>
</evidence>
<keyword evidence="8" id="KW-1185">Reference proteome</keyword>
<feature type="domain" description="Aspartyl/asparaginy/proline hydroxylase" evidence="4">
    <location>
        <begin position="92"/>
        <end position="243"/>
    </location>
</feature>
<keyword evidence="3" id="KW-0560">Oxidoreductase</keyword>
<name>A0AAX1C5T5_9GAMM</name>
<keyword evidence="2" id="KW-0223">Dioxygenase</keyword>
<dbReference type="SUPFAM" id="SSF51197">
    <property type="entry name" value="Clavaminate synthase-like"/>
    <property type="match status" value="1"/>
</dbReference>
<dbReference type="PANTHER" id="PTHR46332">
    <property type="entry name" value="ASPARTATE BETA-HYDROXYLASE DOMAIN-CONTAINING PROTEIN 2"/>
    <property type="match status" value="1"/>
</dbReference>
<evidence type="ECO:0000256" key="2">
    <source>
        <dbReference type="ARBA" id="ARBA00022964"/>
    </source>
</evidence>
<dbReference type="GO" id="GO:0016020">
    <property type="term" value="C:membrane"/>
    <property type="evidence" value="ECO:0007669"/>
    <property type="project" value="TreeGrafter"/>
</dbReference>
<dbReference type="EMBL" id="QESZ01000014">
    <property type="protein sequence ID" value="PWD73517.1"/>
    <property type="molecule type" value="Genomic_DNA"/>
</dbReference>
<dbReference type="AlphaFoldDB" id="A0AAX1C5T5"/>
<dbReference type="Pfam" id="PF05118">
    <property type="entry name" value="Asp_Arg_Hydrox"/>
    <property type="match status" value="1"/>
</dbReference>
<comment type="caution">
    <text evidence="5">The sequence shown here is derived from an EMBL/GenBank/DDBJ whole genome shotgun (WGS) entry which is preliminary data.</text>
</comment>
<dbReference type="InterPro" id="IPR007803">
    <property type="entry name" value="Asp/Arg/Pro-Hydrxlase"/>
</dbReference>
<comment type="similarity">
    <text evidence="1">Belongs to the aspartyl/asparaginyl beta-hydroxylase family.</text>
</comment>
<evidence type="ECO:0000313" key="8">
    <source>
        <dbReference type="Proteomes" id="UP000266633"/>
    </source>
</evidence>
<gene>
    <name evidence="6" type="ORF">D5077_22135</name>
    <name evidence="5" type="ORF">DF213_10440</name>
</gene>
<dbReference type="GO" id="GO:0051213">
    <property type="term" value="F:dioxygenase activity"/>
    <property type="evidence" value="ECO:0007669"/>
    <property type="project" value="UniProtKB-KW"/>
</dbReference>
<evidence type="ECO:0000313" key="6">
    <source>
        <dbReference type="EMBL" id="RJL64663.1"/>
    </source>
</evidence>
<dbReference type="Proteomes" id="UP000266633">
    <property type="component" value="Unassembled WGS sequence"/>
</dbReference>
<dbReference type="InterPro" id="IPR051821">
    <property type="entry name" value="Asp/Asn_beta-hydroxylase"/>
</dbReference>
<dbReference type="PANTHER" id="PTHR46332:SF5">
    <property type="entry name" value="ASPARTATE BETA-HYDROXYLASE DOMAIN CONTAINING 2"/>
    <property type="match status" value="1"/>
</dbReference>
<evidence type="ECO:0000256" key="1">
    <source>
        <dbReference type="ARBA" id="ARBA00007730"/>
    </source>
</evidence>
<evidence type="ECO:0000313" key="5">
    <source>
        <dbReference type="EMBL" id="PWD73517.1"/>
    </source>
</evidence>
<dbReference type="EMBL" id="QZDO01000102">
    <property type="protein sequence ID" value="RJL64663.1"/>
    <property type="molecule type" value="Genomic_DNA"/>
</dbReference>
<organism evidence="5 7">
    <name type="scientific">Dickeya dianthicola</name>
    <dbReference type="NCBI Taxonomy" id="204039"/>
    <lineage>
        <taxon>Bacteria</taxon>
        <taxon>Pseudomonadati</taxon>
        <taxon>Pseudomonadota</taxon>
        <taxon>Gammaproteobacteria</taxon>
        <taxon>Enterobacterales</taxon>
        <taxon>Pectobacteriaceae</taxon>
        <taxon>Dickeya</taxon>
    </lineage>
</organism>
<evidence type="ECO:0000256" key="3">
    <source>
        <dbReference type="ARBA" id="ARBA00023002"/>
    </source>
</evidence>
<reference evidence="5 7" key="1">
    <citation type="submission" date="2018-05" db="EMBL/GenBank/DDBJ databases">
        <title>Genomic diversity of pathogens causing Blackleg of Potato in Pakistan.</title>
        <authorList>
            <person name="Sarfraz S."/>
            <person name="Riaz K."/>
            <person name="Oulghazi S."/>
            <person name="Cigna J."/>
            <person name="Sahi S.T."/>
            <person name="Khan S.H."/>
            <person name="Hameed A."/>
            <person name="Faure D."/>
        </authorList>
    </citation>
    <scope>NUCLEOTIDE SEQUENCE [LARGE SCALE GENOMIC DNA]</scope>
    <source>
        <strain evidence="5 7">SS70</strain>
    </source>
</reference>
<protein>
    <submittedName>
        <fullName evidence="5">Aspartyl/asparaginyl beta-hydroxylase domain-containing protein</fullName>
    </submittedName>
</protein>
<sequence length="270" mass="30776">MRRMDNMNKSEINLYLKKSFADITTQLSAIYGIDSTRRLSDFLAGILGESHSKPSHPLQKPRLLFFPGLSNGPWIDESSSEVTAHVAKLLSENFQAIKEEFTAATGQLKVYSSSTLFKNLSEKDWSSISLWSRGEFSEKITHFPNLKKLIDRLEDSLFPWRGEVTFMRLKGGAWLPEHYDWTNAQITCHFGINIPDDCGLIVAGEERRWEEGKSIFFDHSFLHNVYNHSDSDRDILLINLLHPELTDAEVHGMRLLGPVLAKISNVPNNQ</sequence>
<accession>A0AAX1C5T5</accession>
<dbReference type="Gene3D" id="2.60.120.330">
    <property type="entry name" value="B-lactam Antibiotic, Isopenicillin N Synthase, Chain"/>
    <property type="match status" value="1"/>
</dbReference>
<dbReference type="Proteomes" id="UP000245055">
    <property type="component" value="Unassembled WGS sequence"/>
</dbReference>
<dbReference type="InterPro" id="IPR027443">
    <property type="entry name" value="IPNS-like_sf"/>
</dbReference>
<reference evidence="6 8" key="2">
    <citation type="submission" date="2018-09" db="EMBL/GenBank/DDBJ databases">
        <title>Phylogenetic diversity of Pectobacterium and Dickeya strains causing blackleg disease of potato in Morocco.</title>
        <authorList>
            <person name="Oulghazi S."/>
            <person name="Moumni M."/>
            <person name="Faure D."/>
        </authorList>
    </citation>
    <scope>NUCLEOTIDE SEQUENCE [LARGE SCALE GENOMIC DNA]</scope>
    <source>
        <strain evidence="6 8">S4.16.03.LID</strain>
    </source>
</reference>